<reference evidence="1 2" key="1">
    <citation type="submission" date="2015-09" db="EMBL/GenBank/DDBJ databases">
        <title>Genome announcement of multiple Pseudomonas syringae strains.</title>
        <authorList>
            <person name="Thakur S."/>
            <person name="Wang P.W."/>
            <person name="Gong Y."/>
            <person name="Weir B.S."/>
            <person name="Guttman D.S."/>
        </authorList>
    </citation>
    <scope>NUCLEOTIDE SEQUENCE [LARGE SCALE GENOMIC DNA]</scope>
    <source>
        <strain evidence="1 2">ICMP3507</strain>
    </source>
</reference>
<gene>
    <name evidence="1" type="ORF">ALO35_05778</name>
</gene>
<evidence type="ECO:0000313" key="2">
    <source>
        <dbReference type="Proteomes" id="UP000050265"/>
    </source>
</evidence>
<dbReference type="AlphaFoldDB" id="A0A0N8RRM3"/>
<dbReference type="Proteomes" id="UP000050265">
    <property type="component" value="Unassembled WGS sequence"/>
</dbReference>
<sequence length="386" mass="42275">MNLIRTVLLDQANALVLDVARHNPGKRPAQVGGQLVSGHVVVQLQFRHVLVSRVERVLEAFLDLQQPVEVKRVISLAAELLHFFQALSHLPGDVCRVVDDDLVMTLRFFTQRGTDESVQLLQVRLGIFRTGQDYRERYVLVVRVHQNAKQIEELFSRAGATGEDDDAVANAHEGFETFFDVRQDHQLVDDRVGCFGRNDARLGQAQIATADNALLGVGNSRALHRAFHYARAAASADIQAAQAQFMADFLGVFVFFSVDRVTTPAHHHLRLYASAQRAGIAQQVEHVIGDALRIAQVDALAVQFAFGVNDVTQGAEQHLAGAGDHFTIDKRIGRSVEQLQAHTAILLMNSYFKAFVRLKNGLGVIDVGASIENGQGALAKQGVGAA</sequence>
<dbReference type="EMBL" id="LJQP01000492">
    <property type="protein sequence ID" value="KPX54391.1"/>
    <property type="molecule type" value="Genomic_DNA"/>
</dbReference>
<accession>A0A0N8RRM3</accession>
<evidence type="ECO:0000313" key="1">
    <source>
        <dbReference type="EMBL" id="KPX54391.1"/>
    </source>
</evidence>
<organism evidence="1 2">
    <name type="scientific">Pseudomonas amygdali pv. lachrymans</name>
    <name type="common">Pseudomonas syringae pv. lachrymans</name>
    <dbReference type="NCBI Taxonomy" id="53707"/>
    <lineage>
        <taxon>Bacteria</taxon>
        <taxon>Pseudomonadati</taxon>
        <taxon>Pseudomonadota</taxon>
        <taxon>Gammaproteobacteria</taxon>
        <taxon>Pseudomonadales</taxon>
        <taxon>Pseudomonadaceae</taxon>
        <taxon>Pseudomonas</taxon>
        <taxon>Pseudomonas amygdali</taxon>
    </lineage>
</organism>
<protein>
    <submittedName>
        <fullName evidence="1">Uncharacterized protein</fullName>
    </submittedName>
</protein>
<comment type="caution">
    <text evidence="1">The sequence shown here is derived from an EMBL/GenBank/DDBJ whole genome shotgun (WGS) entry which is preliminary data.</text>
</comment>
<name>A0A0N8RRM3_PSEAV</name>
<proteinExistence type="predicted"/>